<evidence type="ECO:0000313" key="1">
    <source>
        <dbReference type="EMBL" id="TEB23363.1"/>
    </source>
</evidence>
<accession>A0A4Y7SNA0</accession>
<sequence length="261" mass="29181">FPLGQLPQELQREIFVAAVKNDPKSAHDLVLVARRVCDWIQPFIFRMVALDKEDAGMFLRTLETKPPEFFAAHVKHLCLSIAVPPPRATKVLGVCSGVVGLALWVDFGGTLAPATSRAGAYLSSFPLRRLSIEHAHLLSFLEAPKSGIPPWYDTLTHLEVVFWKRELAPVVPGLEVLTSLTHLTLGLRHAHVEEEWLSAIVARCHHLKVLIPMANEDDDVEDPFVLGSCWVVPLTYPNSVIKNWEAAFWGLPDNYTRAEEE</sequence>
<feature type="non-terminal residue" evidence="1">
    <location>
        <position position="261"/>
    </location>
</feature>
<reference evidence="1 2" key="1">
    <citation type="journal article" date="2019" name="Nat. Ecol. Evol.">
        <title>Megaphylogeny resolves global patterns of mushroom evolution.</title>
        <authorList>
            <person name="Varga T."/>
            <person name="Krizsan K."/>
            <person name="Foldi C."/>
            <person name="Dima B."/>
            <person name="Sanchez-Garcia M."/>
            <person name="Sanchez-Ramirez S."/>
            <person name="Szollosi G.J."/>
            <person name="Szarkandi J.G."/>
            <person name="Papp V."/>
            <person name="Albert L."/>
            <person name="Andreopoulos W."/>
            <person name="Angelini C."/>
            <person name="Antonin V."/>
            <person name="Barry K.W."/>
            <person name="Bougher N.L."/>
            <person name="Buchanan P."/>
            <person name="Buyck B."/>
            <person name="Bense V."/>
            <person name="Catcheside P."/>
            <person name="Chovatia M."/>
            <person name="Cooper J."/>
            <person name="Damon W."/>
            <person name="Desjardin D."/>
            <person name="Finy P."/>
            <person name="Geml J."/>
            <person name="Haridas S."/>
            <person name="Hughes K."/>
            <person name="Justo A."/>
            <person name="Karasinski D."/>
            <person name="Kautmanova I."/>
            <person name="Kiss B."/>
            <person name="Kocsube S."/>
            <person name="Kotiranta H."/>
            <person name="LaButti K.M."/>
            <person name="Lechner B.E."/>
            <person name="Liimatainen K."/>
            <person name="Lipzen A."/>
            <person name="Lukacs Z."/>
            <person name="Mihaltcheva S."/>
            <person name="Morgado L.N."/>
            <person name="Niskanen T."/>
            <person name="Noordeloos M.E."/>
            <person name="Ohm R.A."/>
            <person name="Ortiz-Santana B."/>
            <person name="Ovrebo C."/>
            <person name="Racz N."/>
            <person name="Riley R."/>
            <person name="Savchenko A."/>
            <person name="Shiryaev A."/>
            <person name="Soop K."/>
            <person name="Spirin V."/>
            <person name="Szebenyi C."/>
            <person name="Tomsovsky M."/>
            <person name="Tulloss R.E."/>
            <person name="Uehling J."/>
            <person name="Grigoriev I.V."/>
            <person name="Vagvolgyi C."/>
            <person name="Papp T."/>
            <person name="Martin F.M."/>
            <person name="Miettinen O."/>
            <person name="Hibbett D.S."/>
            <person name="Nagy L.G."/>
        </authorList>
    </citation>
    <scope>NUCLEOTIDE SEQUENCE [LARGE SCALE GENOMIC DNA]</scope>
    <source>
        <strain evidence="1 2">FP101781</strain>
    </source>
</reference>
<gene>
    <name evidence="1" type="ORF">FA13DRAFT_1606050</name>
</gene>
<keyword evidence="2" id="KW-1185">Reference proteome</keyword>
<dbReference type="Proteomes" id="UP000298030">
    <property type="component" value="Unassembled WGS sequence"/>
</dbReference>
<feature type="non-terminal residue" evidence="1">
    <location>
        <position position="1"/>
    </location>
</feature>
<comment type="caution">
    <text evidence="1">The sequence shown here is derived from an EMBL/GenBank/DDBJ whole genome shotgun (WGS) entry which is preliminary data.</text>
</comment>
<dbReference type="EMBL" id="QPFP01000079">
    <property type="protein sequence ID" value="TEB23363.1"/>
    <property type="molecule type" value="Genomic_DNA"/>
</dbReference>
<proteinExistence type="predicted"/>
<evidence type="ECO:0008006" key="3">
    <source>
        <dbReference type="Google" id="ProtNLM"/>
    </source>
</evidence>
<dbReference type="OrthoDB" id="3145912at2759"/>
<organism evidence="1 2">
    <name type="scientific">Coprinellus micaceus</name>
    <name type="common">Glistening ink-cap mushroom</name>
    <name type="synonym">Coprinus micaceus</name>
    <dbReference type="NCBI Taxonomy" id="71717"/>
    <lineage>
        <taxon>Eukaryota</taxon>
        <taxon>Fungi</taxon>
        <taxon>Dikarya</taxon>
        <taxon>Basidiomycota</taxon>
        <taxon>Agaricomycotina</taxon>
        <taxon>Agaricomycetes</taxon>
        <taxon>Agaricomycetidae</taxon>
        <taxon>Agaricales</taxon>
        <taxon>Agaricineae</taxon>
        <taxon>Psathyrellaceae</taxon>
        <taxon>Coprinellus</taxon>
    </lineage>
</organism>
<protein>
    <recommendedName>
        <fullName evidence="3">F-box domain-containing protein</fullName>
    </recommendedName>
</protein>
<name>A0A4Y7SNA0_COPMI</name>
<evidence type="ECO:0000313" key="2">
    <source>
        <dbReference type="Proteomes" id="UP000298030"/>
    </source>
</evidence>
<dbReference type="AlphaFoldDB" id="A0A4Y7SNA0"/>